<dbReference type="SUPFAM" id="SSF52540">
    <property type="entry name" value="P-loop containing nucleoside triphosphate hydrolases"/>
    <property type="match status" value="1"/>
</dbReference>
<dbReference type="Proteomes" id="UP001396334">
    <property type="component" value="Unassembled WGS sequence"/>
</dbReference>
<keyword evidence="7" id="KW-1185">Reference proteome</keyword>
<keyword evidence="2 3" id="KW-0808">Transferase</keyword>
<dbReference type="Pfam" id="PF00685">
    <property type="entry name" value="Sulfotransfer_1"/>
    <property type="match status" value="1"/>
</dbReference>
<evidence type="ECO:0000256" key="4">
    <source>
        <dbReference type="SAM" id="MobiDB-lite"/>
    </source>
</evidence>
<feature type="region of interest" description="Disordered" evidence="4">
    <location>
        <begin position="25"/>
        <end position="51"/>
    </location>
</feature>
<dbReference type="PANTHER" id="PTHR11783">
    <property type="entry name" value="SULFOTRANSFERASE SULT"/>
    <property type="match status" value="1"/>
</dbReference>
<reference evidence="6 7" key="1">
    <citation type="journal article" date="2024" name="G3 (Bethesda)">
        <title>Genome assembly of Hibiscus sabdariffa L. provides insights into metabolisms of medicinal natural products.</title>
        <authorList>
            <person name="Kim T."/>
        </authorList>
    </citation>
    <scope>NUCLEOTIDE SEQUENCE [LARGE SCALE GENOMIC DNA]</scope>
    <source>
        <strain evidence="6">TK-2024</strain>
        <tissue evidence="6">Old leaves</tissue>
    </source>
</reference>
<comment type="similarity">
    <text evidence="1 3">Belongs to the sulfotransferase 1 family.</text>
</comment>
<feature type="domain" description="Sulfotransferase" evidence="5">
    <location>
        <begin position="112"/>
        <end position="373"/>
    </location>
</feature>
<comment type="caution">
    <text evidence="6">The sequence shown here is derived from an EMBL/GenBank/DDBJ whole genome shotgun (WGS) entry which is preliminary data.</text>
</comment>
<name>A0ABR2NP07_9ROSI</name>
<evidence type="ECO:0000256" key="2">
    <source>
        <dbReference type="ARBA" id="ARBA00022679"/>
    </source>
</evidence>
<sequence>MPLETRASWFSSKCVEAQQLTRHLWGSRSASETMGDKLHRRKGNSSDHQLRPLNDRLVINEVGVQRQPGGAAHSLPEERLVVGPAFSLPRLLALELCPPRKHVAQHHFKPRPTDVIVATSPKCGTTWLRALVFSIVNRHSFDFSDHPLSKKNPQELVFFLEGAIYIDGSTSFIDGLPSPRLLSTHLPYSLFPTSMTDDTSECRFVYICRDPKDVFISKWHFANKLRAKDLPPIALEEAFDSFCQGVSHYGPFWDHVLGLLESQLESPKKVLFLKYEDVKKQPWDCVRKVAEFLEVPFSPEEENKGIVEGIVKLCSFENMSNQEVNKMPPETRNDLLAIQISSGKVKLEIGLIISHLKWPEALDQITEQKLQATGFNFR</sequence>
<organism evidence="6 7">
    <name type="scientific">Hibiscus sabdariffa</name>
    <name type="common">roselle</name>
    <dbReference type="NCBI Taxonomy" id="183260"/>
    <lineage>
        <taxon>Eukaryota</taxon>
        <taxon>Viridiplantae</taxon>
        <taxon>Streptophyta</taxon>
        <taxon>Embryophyta</taxon>
        <taxon>Tracheophyta</taxon>
        <taxon>Spermatophyta</taxon>
        <taxon>Magnoliopsida</taxon>
        <taxon>eudicotyledons</taxon>
        <taxon>Gunneridae</taxon>
        <taxon>Pentapetalae</taxon>
        <taxon>rosids</taxon>
        <taxon>malvids</taxon>
        <taxon>Malvales</taxon>
        <taxon>Malvaceae</taxon>
        <taxon>Malvoideae</taxon>
        <taxon>Hibiscus</taxon>
    </lineage>
</organism>
<accession>A0ABR2NP07</accession>
<dbReference type="Gene3D" id="3.40.50.300">
    <property type="entry name" value="P-loop containing nucleotide triphosphate hydrolases"/>
    <property type="match status" value="1"/>
</dbReference>
<evidence type="ECO:0000256" key="3">
    <source>
        <dbReference type="RuleBase" id="RU361155"/>
    </source>
</evidence>
<dbReference type="InterPro" id="IPR000863">
    <property type="entry name" value="Sulfotransferase_dom"/>
</dbReference>
<evidence type="ECO:0000259" key="5">
    <source>
        <dbReference type="Pfam" id="PF00685"/>
    </source>
</evidence>
<gene>
    <name evidence="6" type="ORF">V6N11_059538</name>
</gene>
<proteinExistence type="inferred from homology"/>
<dbReference type="EC" id="2.8.2.-" evidence="3"/>
<evidence type="ECO:0000256" key="1">
    <source>
        <dbReference type="ARBA" id="ARBA00005771"/>
    </source>
</evidence>
<protein>
    <recommendedName>
        <fullName evidence="3">Sulfotransferase</fullName>
        <ecNumber evidence="3">2.8.2.-</ecNumber>
    </recommendedName>
</protein>
<dbReference type="EMBL" id="JBBPBN010000115">
    <property type="protein sequence ID" value="KAK8977908.1"/>
    <property type="molecule type" value="Genomic_DNA"/>
</dbReference>
<evidence type="ECO:0000313" key="6">
    <source>
        <dbReference type="EMBL" id="KAK8977908.1"/>
    </source>
</evidence>
<dbReference type="InterPro" id="IPR027417">
    <property type="entry name" value="P-loop_NTPase"/>
</dbReference>
<evidence type="ECO:0000313" key="7">
    <source>
        <dbReference type="Proteomes" id="UP001396334"/>
    </source>
</evidence>